<proteinExistence type="predicted"/>
<evidence type="ECO:0000313" key="3">
    <source>
        <dbReference type="Proteomes" id="UP001180754"/>
    </source>
</evidence>
<feature type="region of interest" description="Disordered" evidence="1">
    <location>
        <begin position="147"/>
        <end position="166"/>
    </location>
</feature>
<feature type="compositionally biased region" description="Low complexity" evidence="1">
    <location>
        <begin position="151"/>
        <end position="166"/>
    </location>
</feature>
<reference evidence="2" key="1">
    <citation type="submission" date="2024-05" db="EMBL/GenBank/DDBJ databases">
        <title>30 novel species of actinomycetes from the DSMZ collection.</title>
        <authorList>
            <person name="Nouioui I."/>
        </authorList>
    </citation>
    <scope>NUCLEOTIDE SEQUENCE</scope>
    <source>
        <strain evidence="2">DSM 41529</strain>
    </source>
</reference>
<accession>A0ABU2X6K9</accession>
<comment type="caution">
    <text evidence="2">The sequence shown here is derived from an EMBL/GenBank/DDBJ whole genome shotgun (WGS) entry which is preliminary data.</text>
</comment>
<protein>
    <recommendedName>
        <fullName evidence="4">Zinc-ribbon domain-containing protein</fullName>
    </recommendedName>
</protein>
<keyword evidence="3" id="KW-1185">Reference proteome</keyword>
<evidence type="ECO:0000256" key="1">
    <source>
        <dbReference type="SAM" id="MobiDB-lite"/>
    </source>
</evidence>
<evidence type="ECO:0008006" key="4">
    <source>
        <dbReference type="Google" id="ProtNLM"/>
    </source>
</evidence>
<organism evidence="2 3">
    <name type="scientific">Streptomyces lonegramiae</name>
    <dbReference type="NCBI Taxonomy" id="3075524"/>
    <lineage>
        <taxon>Bacteria</taxon>
        <taxon>Bacillati</taxon>
        <taxon>Actinomycetota</taxon>
        <taxon>Actinomycetes</taxon>
        <taxon>Kitasatosporales</taxon>
        <taxon>Streptomycetaceae</taxon>
        <taxon>Streptomyces</taxon>
    </lineage>
</organism>
<dbReference type="EMBL" id="JAVRFD010000001">
    <property type="protein sequence ID" value="MDT0541552.1"/>
    <property type="molecule type" value="Genomic_DNA"/>
</dbReference>
<sequence length="166" mass="17992">MRTGLNSGCRYCGWTAAGERRRAAGRERAEVDMRAAGFEPLEPYPGARVKWRCRHTACGHIVYPRLFKIRAGGGGCLACAGRAPVDPVAAEAQMRAIGMEPLEPFPGRVRDQWKCRCTRCGHIGAPTLNNIRRGQGGCFVCAHSTPERTARAPSPSSHRARSASSS</sequence>
<dbReference type="Proteomes" id="UP001180754">
    <property type="component" value="Unassembled WGS sequence"/>
</dbReference>
<dbReference type="RefSeq" id="WP_311721825.1">
    <property type="nucleotide sequence ID" value="NZ_JAVRFD010000001.1"/>
</dbReference>
<evidence type="ECO:0000313" key="2">
    <source>
        <dbReference type="EMBL" id="MDT0541552.1"/>
    </source>
</evidence>
<gene>
    <name evidence="2" type="ORF">RND15_02315</name>
</gene>
<name>A0ABU2X6K9_9ACTN</name>